<name>A0A803L204_CHEQI</name>
<reference evidence="2" key="1">
    <citation type="journal article" date="2017" name="Nature">
        <title>The genome of Chenopodium quinoa.</title>
        <authorList>
            <person name="Jarvis D.E."/>
            <person name="Ho Y.S."/>
            <person name="Lightfoot D.J."/>
            <person name="Schmoeckel S.M."/>
            <person name="Li B."/>
            <person name="Borm T.J.A."/>
            <person name="Ohyanagi H."/>
            <person name="Mineta K."/>
            <person name="Michell C.T."/>
            <person name="Saber N."/>
            <person name="Kharbatia N.M."/>
            <person name="Rupper R.R."/>
            <person name="Sharp A.R."/>
            <person name="Dally N."/>
            <person name="Boughton B.A."/>
            <person name="Woo Y.H."/>
            <person name="Gao G."/>
            <person name="Schijlen E.G.W.M."/>
            <person name="Guo X."/>
            <person name="Momin A.A."/>
            <person name="Negrao S."/>
            <person name="Al-Babili S."/>
            <person name="Gehring C."/>
            <person name="Roessner U."/>
            <person name="Jung C."/>
            <person name="Murphy K."/>
            <person name="Arold S.T."/>
            <person name="Gojobori T."/>
            <person name="van der Linden C.G."/>
            <person name="van Loo E.N."/>
            <person name="Jellen E.N."/>
            <person name="Maughan P.J."/>
            <person name="Tester M."/>
        </authorList>
    </citation>
    <scope>NUCLEOTIDE SEQUENCE [LARGE SCALE GENOMIC DNA]</scope>
    <source>
        <strain evidence="2">cv. PI 614886</strain>
    </source>
</reference>
<feature type="region of interest" description="Disordered" evidence="1">
    <location>
        <begin position="64"/>
        <end position="93"/>
    </location>
</feature>
<dbReference type="Gene3D" id="2.40.50.40">
    <property type="match status" value="1"/>
</dbReference>
<feature type="region of interest" description="Disordered" evidence="1">
    <location>
        <begin position="113"/>
        <end position="137"/>
    </location>
</feature>
<proteinExistence type="predicted"/>
<organism evidence="2 3">
    <name type="scientific">Chenopodium quinoa</name>
    <name type="common">Quinoa</name>
    <dbReference type="NCBI Taxonomy" id="63459"/>
    <lineage>
        <taxon>Eukaryota</taxon>
        <taxon>Viridiplantae</taxon>
        <taxon>Streptophyta</taxon>
        <taxon>Embryophyta</taxon>
        <taxon>Tracheophyta</taxon>
        <taxon>Spermatophyta</taxon>
        <taxon>Magnoliopsida</taxon>
        <taxon>eudicotyledons</taxon>
        <taxon>Gunneridae</taxon>
        <taxon>Pentapetalae</taxon>
        <taxon>Caryophyllales</taxon>
        <taxon>Chenopodiaceae</taxon>
        <taxon>Chenopodioideae</taxon>
        <taxon>Atripliceae</taxon>
        <taxon>Chenopodium</taxon>
    </lineage>
</organism>
<evidence type="ECO:0000256" key="1">
    <source>
        <dbReference type="SAM" id="MobiDB-lite"/>
    </source>
</evidence>
<protein>
    <recommendedName>
        <fullName evidence="4">Chromo domain-containing protein</fullName>
    </recommendedName>
</protein>
<dbReference type="Gramene" id="AUR62005893-RA">
    <property type="protein sequence ID" value="AUR62005893-RA:cds"/>
    <property type="gene ID" value="AUR62005893"/>
</dbReference>
<accession>A0A803L204</accession>
<evidence type="ECO:0000313" key="3">
    <source>
        <dbReference type="Proteomes" id="UP000596660"/>
    </source>
</evidence>
<dbReference type="EnsemblPlants" id="AUR62005893-RA">
    <property type="protein sequence ID" value="AUR62005893-RA:cds"/>
    <property type="gene ID" value="AUR62005893"/>
</dbReference>
<evidence type="ECO:0008006" key="4">
    <source>
        <dbReference type="Google" id="ProtNLM"/>
    </source>
</evidence>
<dbReference type="Proteomes" id="UP000596660">
    <property type="component" value="Unplaced"/>
</dbReference>
<dbReference type="SUPFAM" id="SSF54160">
    <property type="entry name" value="Chromo domain-like"/>
    <property type="match status" value="1"/>
</dbReference>
<keyword evidence="3" id="KW-1185">Reference proteome</keyword>
<dbReference type="InterPro" id="IPR016197">
    <property type="entry name" value="Chromo-like_dom_sf"/>
</dbReference>
<sequence length="168" mass="18645">MIKVSRGYSWAIRQGKKNFRREYFVLWKGKPKSDANWERVKTLWQHEDVVKTYLDSLTGTSDSLGGGGLSQPKTGARAPAANMSMVSRQPRDKAITSPECELPPIVLGLPSNPQPGPARAGHYKKARTSGEATRQQQQRQLLWRGAADVSRRLLSCRSACYRGAVPPP</sequence>
<reference evidence="2" key="2">
    <citation type="submission" date="2021-03" db="UniProtKB">
        <authorList>
            <consortium name="EnsemblPlants"/>
        </authorList>
    </citation>
    <scope>IDENTIFICATION</scope>
</reference>
<evidence type="ECO:0000313" key="2">
    <source>
        <dbReference type="EnsemblPlants" id="AUR62005893-RA:cds"/>
    </source>
</evidence>
<dbReference type="AlphaFoldDB" id="A0A803L204"/>